<keyword evidence="2" id="KW-0449">Lipoprotein</keyword>
<proteinExistence type="predicted"/>
<feature type="signal peptide" evidence="1">
    <location>
        <begin position="1"/>
        <end position="22"/>
    </location>
</feature>
<dbReference type="RefSeq" id="WP_317786350.1">
    <property type="nucleotide sequence ID" value="NZ_AP028461.1"/>
</dbReference>
<feature type="chain" id="PRO_5046872996" evidence="1">
    <location>
        <begin position="23"/>
        <end position="207"/>
    </location>
</feature>
<organism evidence="2 3">
    <name type="scientific">Actinoplanes sichuanensis</name>
    <dbReference type="NCBI Taxonomy" id="512349"/>
    <lineage>
        <taxon>Bacteria</taxon>
        <taxon>Bacillati</taxon>
        <taxon>Actinomycetota</taxon>
        <taxon>Actinomycetes</taxon>
        <taxon>Micromonosporales</taxon>
        <taxon>Micromonosporaceae</taxon>
        <taxon>Actinoplanes</taxon>
    </lineage>
</organism>
<keyword evidence="1" id="KW-0732">Signal</keyword>
<evidence type="ECO:0000256" key="1">
    <source>
        <dbReference type="SAM" id="SignalP"/>
    </source>
</evidence>
<evidence type="ECO:0000313" key="3">
    <source>
        <dbReference type="Proteomes" id="UP001597183"/>
    </source>
</evidence>
<accession>A0ABW4AP64</accession>
<keyword evidence="3" id="KW-1185">Reference proteome</keyword>
<dbReference type="Proteomes" id="UP001597183">
    <property type="component" value="Unassembled WGS sequence"/>
</dbReference>
<dbReference type="PROSITE" id="PS51257">
    <property type="entry name" value="PROKAR_LIPOPROTEIN"/>
    <property type="match status" value="1"/>
</dbReference>
<sequence>MRIRIGMTACAVLVAAALTACSGGGGDGDGTAGKQTGAPWFDEVTAAASAGPATACALPVKLPVVERWRVKPVRLDGGPMDALAQQGDVTMACEIDAKPAGPIGFLRVWIARPDATQPRPVLESFLGADRGLTDVAYRDVDAGGLTAVEATYLREGPTEPAGKRERAFAVATSQGIAVVTLSGLDNKQYQAMLPAYVLARQQITPAA</sequence>
<reference evidence="3" key="1">
    <citation type="journal article" date="2019" name="Int. J. Syst. Evol. Microbiol.">
        <title>The Global Catalogue of Microorganisms (GCM) 10K type strain sequencing project: providing services to taxonomists for standard genome sequencing and annotation.</title>
        <authorList>
            <consortium name="The Broad Institute Genomics Platform"/>
            <consortium name="The Broad Institute Genome Sequencing Center for Infectious Disease"/>
            <person name="Wu L."/>
            <person name="Ma J."/>
        </authorList>
    </citation>
    <scope>NUCLEOTIDE SEQUENCE [LARGE SCALE GENOMIC DNA]</scope>
    <source>
        <strain evidence="3">CCM 7526</strain>
    </source>
</reference>
<comment type="caution">
    <text evidence="2">The sequence shown here is derived from an EMBL/GenBank/DDBJ whole genome shotgun (WGS) entry which is preliminary data.</text>
</comment>
<dbReference type="Pfam" id="PF18966">
    <property type="entry name" value="Lipoprotein_23"/>
    <property type="match status" value="1"/>
</dbReference>
<gene>
    <name evidence="2" type="ORF">ACFQ5G_45565</name>
</gene>
<evidence type="ECO:0000313" key="2">
    <source>
        <dbReference type="EMBL" id="MFD1372639.1"/>
    </source>
</evidence>
<name>A0ABW4AP64_9ACTN</name>
<protein>
    <submittedName>
        <fullName evidence="2">Lipoprotein</fullName>
    </submittedName>
</protein>
<dbReference type="EMBL" id="JBHTMK010000057">
    <property type="protein sequence ID" value="MFD1372639.1"/>
    <property type="molecule type" value="Genomic_DNA"/>
</dbReference>
<dbReference type="InterPro" id="IPR044058">
    <property type="entry name" value="Lipoprotein_23"/>
</dbReference>